<proteinExistence type="predicted"/>
<dbReference type="AlphaFoldDB" id="A0A380E1K6"/>
<evidence type="ECO:0000313" key="1">
    <source>
        <dbReference type="EMBL" id="SUK94342.1"/>
    </source>
</evidence>
<dbReference type="Proteomes" id="UP000254502">
    <property type="component" value="Unassembled WGS sequence"/>
</dbReference>
<dbReference type="SUPFAM" id="SSF53335">
    <property type="entry name" value="S-adenosyl-L-methionine-dependent methyltransferases"/>
    <property type="match status" value="1"/>
</dbReference>
<gene>
    <name evidence="1" type="primary">ubiF_3</name>
    <name evidence="1" type="ORF">NCTC5664_03342</name>
</gene>
<keyword evidence="1" id="KW-0489">Methyltransferase</keyword>
<dbReference type="GO" id="GO:0032259">
    <property type="term" value="P:methylation"/>
    <property type="evidence" value="ECO:0007669"/>
    <property type="project" value="UniProtKB-KW"/>
</dbReference>
<dbReference type="GO" id="GO:0043770">
    <property type="term" value="F:demethylmenaquinone methyltransferase activity"/>
    <property type="evidence" value="ECO:0007669"/>
    <property type="project" value="UniProtKB-EC"/>
</dbReference>
<dbReference type="EC" id="2.1.1.163" evidence="1"/>
<dbReference type="EC" id="2.1.1.-" evidence="1"/>
<keyword evidence="1" id="KW-0808">Transferase</keyword>
<dbReference type="EMBL" id="UHAQ01000004">
    <property type="protein sequence ID" value="SUK94342.1"/>
    <property type="molecule type" value="Genomic_DNA"/>
</dbReference>
<organism evidence="1 2">
    <name type="scientific">Staphylococcus aureus</name>
    <dbReference type="NCBI Taxonomy" id="1280"/>
    <lineage>
        <taxon>Bacteria</taxon>
        <taxon>Bacillati</taxon>
        <taxon>Bacillota</taxon>
        <taxon>Bacilli</taxon>
        <taxon>Bacillales</taxon>
        <taxon>Staphylococcaceae</taxon>
        <taxon>Staphylococcus</taxon>
    </lineage>
</organism>
<keyword evidence="1" id="KW-0830">Ubiquinone</keyword>
<dbReference type="InterPro" id="IPR029063">
    <property type="entry name" value="SAM-dependent_MTases_sf"/>
</dbReference>
<evidence type="ECO:0000313" key="2">
    <source>
        <dbReference type="Proteomes" id="UP000254502"/>
    </source>
</evidence>
<reference evidence="1 2" key="1">
    <citation type="submission" date="2018-06" db="EMBL/GenBank/DDBJ databases">
        <authorList>
            <consortium name="Pathogen Informatics"/>
            <person name="Doyle S."/>
        </authorList>
    </citation>
    <scope>NUCLEOTIDE SEQUENCE [LARGE SCALE GENOMIC DNA]</scope>
    <source>
        <strain evidence="1 2">NCTC5664</strain>
    </source>
</reference>
<dbReference type="Gene3D" id="3.40.50.150">
    <property type="entry name" value="Vaccinia Virus protein VP39"/>
    <property type="match status" value="1"/>
</dbReference>
<accession>A0A380E1K6</accession>
<dbReference type="Pfam" id="PF01209">
    <property type="entry name" value="Ubie_methyltran"/>
    <property type="match status" value="1"/>
</dbReference>
<name>A0A380E1K6_STAAU</name>
<sequence length="45" mass="4708">MKDMGVRKGTKALDVCCGTGDWTIALSKAVGPTGEVLVLTLVRIC</sequence>
<protein>
    <submittedName>
        <fullName evidence="1">Ubiquinone/menaquinone biosynthesis methyltransferase UbiE</fullName>
        <ecNumber evidence="1">2.1.1.-</ecNumber>
        <ecNumber evidence="1">2.1.1.163</ecNumber>
    </submittedName>
</protein>